<dbReference type="FunFam" id="3.30.200.20:FF:000275">
    <property type="entry name" value="Apoptosis associated tyrosine kinase"/>
    <property type="match status" value="1"/>
</dbReference>
<comment type="catalytic activity">
    <reaction evidence="12">
        <text>L-threonyl-[protein] + ATP = O-phospho-L-threonyl-[protein] + ADP + H(+)</text>
        <dbReference type="Rhea" id="RHEA:46608"/>
        <dbReference type="Rhea" id="RHEA-COMP:11060"/>
        <dbReference type="Rhea" id="RHEA-COMP:11605"/>
        <dbReference type="ChEBI" id="CHEBI:15378"/>
        <dbReference type="ChEBI" id="CHEBI:30013"/>
        <dbReference type="ChEBI" id="CHEBI:30616"/>
        <dbReference type="ChEBI" id="CHEBI:61977"/>
        <dbReference type="ChEBI" id="CHEBI:456216"/>
        <dbReference type="EC" id="2.7.11.1"/>
    </reaction>
</comment>
<evidence type="ECO:0000256" key="14">
    <source>
        <dbReference type="PROSITE-ProRule" id="PRU10141"/>
    </source>
</evidence>
<keyword evidence="20" id="KW-1185">Reference proteome</keyword>
<evidence type="ECO:0000256" key="15">
    <source>
        <dbReference type="SAM" id="MobiDB-lite"/>
    </source>
</evidence>
<dbReference type="PRINTS" id="PR00109">
    <property type="entry name" value="TYRKINASE"/>
</dbReference>
<feature type="region of interest" description="Disordered" evidence="15">
    <location>
        <begin position="571"/>
        <end position="670"/>
    </location>
</feature>
<dbReference type="GO" id="GO:0005524">
    <property type="term" value="F:ATP binding"/>
    <property type="evidence" value="ECO:0007669"/>
    <property type="project" value="UniProtKB-UniRule"/>
</dbReference>
<feature type="compositionally biased region" description="Low complexity" evidence="15">
    <location>
        <begin position="637"/>
        <end position="650"/>
    </location>
</feature>
<feature type="compositionally biased region" description="Polar residues" evidence="15">
    <location>
        <begin position="410"/>
        <end position="425"/>
    </location>
</feature>
<dbReference type="InterPro" id="IPR011009">
    <property type="entry name" value="Kinase-like_dom_sf"/>
</dbReference>
<evidence type="ECO:0000256" key="2">
    <source>
        <dbReference type="ARBA" id="ARBA00012513"/>
    </source>
</evidence>
<dbReference type="PROSITE" id="PS00107">
    <property type="entry name" value="PROTEIN_KINASE_ATP"/>
    <property type="match status" value="1"/>
</dbReference>
<dbReference type="PANTHER" id="PTHR24417:SF8">
    <property type="entry name" value="SERINE_THREONINE-PROTEIN KINASE LMTK2"/>
    <property type="match status" value="1"/>
</dbReference>
<reference evidence="19" key="3">
    <citation type="submission" date="2025-09" db="UniProtKB">
        <authorList>
            <consortium name="Ensembl"/>
        </authorList>
    </citation>
    <scope>IDENTIFICATION</scope>
</reference>
<reference evidence="19 20" key="1">
    <citation type="submission" date="2021-04" db="EMBL/GenBank/DDBJ databases">
        <authorList>
            <consortium name="Wellcome Sanger Institute Data Sharing"/>
        </authorList>
    </citation>
    <scope>NUCLEOTIDE SEQUENCE [LARGE SCALE GENOMIC DNA]</scope>
</reference>
<evidence type="ECO:0000256" key="11">
    <source>
        <dbReference type="ARBA" id="ARBA00023136"/>
    </source>
</evidence>
<dbReference type="GO" id="GO:0004674">
    <property type="term" value="F:protein serine/threonine kinase activity"/>
    <property type="evidence" value="ECO:0007669"/>
    <property type="project" value="UniProtKB-KW"/>
</dbReference>
<dbReference type="GeneTree" id="ENSGT00940000158475"/>
<keyword evidence="10 16" id="KW-1133">Transmembrane helix</keyword>
<feature type="transmembrane region" description="Helical" evidence="16">
    <location>
        <begin position="44"/>
        <end position="69"/>
    </location>
</feature>
<evidence type="ECO:0000256" key="8">
    <source>
        <dbReference type="ARBA" id="ARBA00022777"/>
    </source>
</evidence>
<keyword evidence="5" id="KW-0808">Transferase</keyword>
<evidence type="ECO:0000256" key="4">
    <source>
        <dbReference type="ARBA" id="ARBA00022553"/>
    </source>
</evidence>
<sequence length="705" mass="77825">MESRHGNVLLLASGIFMSAFWLSEGAPLQYSHKSGGGTGDTFSVSLYLSLMVSLTALVALVVLLVNCVTCCKEREINFKEFEDHFDDEIDFTPPAEDTPSMQSPAEVYTLAVSPVALPGPPHLQPPAPGFQVARHSLSYIQEIGNGWFGQVLLSEIYTDPGGARVVVKELKANASAKEQNEFLQQGDPYRVLQHPNILQCLGQCVEAIPFLLVFEYCEMGDLRGYLSQQDWMFRNAELLQLQRMACEIAAGVTHLHKHNFLHSDLALRNCYLTADLTVKVGDYGIGPYRYKEDYVITEDDVFAPLRWLAPELVGERHGGVITMEQTKPGNVWALGVTLWELFENADQPYPHLSDREVLNHVIKDQQVRLFKPQLELLCIRTNYINIKLEIEVNGNNEDRNKSELFEDATSPDQPSEDPQISTAAISSKPPESAVHAKLTRTYHTDGHKIKEPDMEGRYLARRDGLSLDGQEDGVDADEEDENSDDSDDDIRAYQPHSSSSESEDDTVHTVPLIVSDDSSAKNLKSLLKPTTLNIEASSSLLPARCNADNTRRAVSFFDDVTVYLFDQETPTKELGDHSSGSNSQVPEYSSPLPTASYLNRFTNSESSTDEEGGGFEWDDDFSSPPSAFLPKADKGPVSKTMSSSAASRFSSPPPAAGRVLEPSWTSSSNYSRFSISPASIASFSLTHLTDSDIEQGGSSEDGEKD</sequence>
<keyword evidence="17" id="KW-0732">Signal</keyword>
<feature type="compositionally biased region" description="Acidic residues" evidence="15">
    <location>
        <begin position="469"/>
        <end position="488"/>
    </location>
</feature>
<keyword evidence="11 16" id="KW-0472">Membrane</keyword>
<dbReference type="PANTHER" id="PTHR24417">
    <property type="entry name" value="SERINE/THREONINE-PROTEIN KINASE LMTK1"/>
    <property type="match status" value="1"/>
</dbReference>
<feature type="region of interest" description="Disordered" evidence="15">
    <location>
        <begin position="405"/>
        <end position="507"/>
    </location>
</feature>
<evidence type="ECO:0000256" key="10">
    <source>
        <dbReference type="ARBA" id="ARBA00022989"/>
    </source>
</evidence>
<evidence type="ECO:0000256" key="5">
    <source>
        <dbReference type="ARBA" id="ARBA00022679"/>
    </source>
</evidence>
<evidence type="ECO:0000256" key="13">
    <source>
        <dbReference type="ARBA" id="ARBA00048679"/>
    </source>
</evidence>
<evidence type="ECO:0000256" key="12">
    <source>
        <dbReference type="ARBA" id="ARBA00047899"/>
    </source>
</evidence>
<evidence type="ECO:0000256" key="1">
    <source>
        <dbReference type="ARBA" id="ARBA00004370"/>
    </source>
</evidence>
<gene>
    <name evidence="19" type="primary">LMTK2</name>
</gene>
<dbReference type="AlphaFoldDB" id="A0AAQ6IT89"/>
<protein>
    <recommendedName>
        <fullName evidence="2">non-specific serine/threonine protein kinase</fullName>
        <ecNumber evidence="2">2.7.11.1</ecNumber>
    </recommendedName>
</protein>
<dbReference type="Ensembl" id="ENSATET00000081612.1">
    <property type="protein sequence ID" value="ENSATEP00000078236.1"/>
    <property type="gene ID" value="ENSATEG00000031902.1"/>
</dbReference>
<dbReference type="Proteomes" id="UP000265040">
    <property type="component" value="Chromosome 8"/>
</dbReference>
<keyword evidence="9 14" id="KW-0067">ATP-binding</keyword>
<dbReference type="InterPro" id="IPR000719">
    <property type="entry name" value="Prot_kinase_dom"/>
</dbReference>
<name>A0AAQ6IT89_ANATE</name>
<evidence type="ECO:0000313" key="20">
    <source>
        <dbReference type="Proteomes" id="UP000265040"/>
    </source>
</evidence>
<keyword evidence="8" id="KW-0418">Kinase</keyword>
<dbReference type="InterPro" id="IPR001245">
    <property type="entry name" value="Ser-Thr/Tyr_kinase_cat_dom"/>
</dbReference>
<keyword evidence="3" id="KW-0723">Serine/threonine-protein kinase</keyword>
<dbReference type="Pfam" id="PF07714">
    <property type="entry name" value="PK_Tyr_Ser-Thr"/>
    <property type="match status" value="1"/>
</dbReference>
<proteinExistence type="predicted"/>
<dbReference type="Gene3D" id="1.10.510.10">
    <property type="entry name" value="Transferase(Phosphotransferase) domain 1"/>
    <property type="match status" value="1"/>
</dbReference>
<dbReference type="InterPro" id="IPR017441">
    <property type="entry name" value="Protein_kinase_ATP_BS"/>
</dbReference>
<comment type="catalytic activity">
    <reaction evidence="13">
        <text>L-seryl-[protein] + ATP = O-phospho-L-seryl-[protein] + ADP + H(+)</text>
        <dbReference type="Rhea" id="RHEA:17989"/>
        <dbReference type="Rhea" id="RHEA-COMP:9863"/>
        <dbReference type="Rhea" id="RHEA-COMP:11604"/>
        <dbReference type="ChEBI" id="CHEBI:15378"/>
        <dbReference type="ChEBI" id="CHEBI:29999"/>
        <dbReference type="ChEBI" id="CHEBI:30616"/>
        <dbReference type="ChEBI" id="CHEBI:83421"/>
        <dbReference type="ChEBI" id="CHEBI:456216"/>
        <dbReference type="EC" id="2.7.11.1"/>
    </reaction>
</comment>
<feature type="compositionally biased region" description="Acidic residues" evidence="15">
    <location>
        <begin position="607"/>
        <end position="621"/>
    </location>
</feature>
<evidence type="ECO:0000313" key="19">
    <source>
        <dbReference type="Ensembl" id="ENSATEP00000078236.1"/>
    </source>
</evidence>
<dbReference type="PROSITE" id="PS00109">
    <property type="entry name" value="PROTEIN_KINASE_TYR"/>
    <property type="match status" value="1"/>
</dbReference>
<accession>A0AAQ6IT89</accession>
<evidence type="ECO:0000256" key="3">
    <source>
        <dbReference type="ARBA" id="ARBA00022527"/>
    </source>
</evidence>
<feature type="domain" description="Protein kinase" evidence="18">
    <location>
        <begin position="137"/>
        <end position="438"/>
    </location>
</feature>
<dbReference type="GO" id="GO:0016020">
    <property type="term" value="C:membrane"/>
    <property type="evidence" value="ECO:0007669"/>
    <property type="project" value="UniProtKB-SubCell"/>
</dbReference>
<evidence type="ECO:0000259" key="18">
    <source>
        <dbReference type="PROSITE" id="PS50011"/>
    </source>
</evidence>
<feature type="compositionally biased region" description="Basic and acidic residues" evidence="15">
    <location>
        <begin position="442"/>
        <end position="465"/>
    </location>
</feature>
<feature type="chain" id="PRO_5043322133" description="non-specific serine/threonine protein kinase" evidence="17">
    <location>
        <begin position="26"/>
        <end position="705"/>
    </location>
</feature>
<evidence type="ECO:0000256" key="17">
    <source>
        <dbReference type="SAM" id="SignalP"/>
    </source>
</evidence>
<keyword evidence="4" id="KW-0597">Phosphoprotein</keyword>
<dbReference type="GO" id="GO:0012505">
    <property type="term" value="C:endomembrane system"/>
    <property type="evidence" value="ECO:0007669"/>
    <property type="project" value="UniProtKB-ARBA"/>
</dbReference>
<feature type="compositionally biased region" description="Polar residues" evidence="15">
    <location>
        <begin position="578"/>
        <end position="606"/>
    </location>
</feature>
<reference evidence="19" key="2">
    <citation type="submission" date="2025-08" db="UniProtKB">
        <authorList>
            <consortium name="Ensembl"/>
        </authorList>
    </citation>
    <scope>IDENTIFICATION</scope>
</reference>
<evidence type="ECO:0000256" key="7">
    <source>
        <dbReference type="ARBA" id="ARBA00022741"/>
    </source>
</evidence>
<keyword evidence="7 14" id="KW-0547">Nucleotide-binding</keyword>
<feature type="binding site" evidence="14">
    <location>
        <position position="168"/>
    </location>
    <ligand>
        <name>ATP</name>
        <dbReference type="ChEBI" id="CHEBI:30616"/>
    </ligand>
</feature>
<organism evidence="19 20">
    <name type="scientific">Anabas testudineus</name>
    <name type="common">Climbing perch</name>
    <name type="synonym">Anthias testudineus</name>
    <dbReference type="NCBI Taxonomy" id="64144"/>
    <lineage>
        <taxon>Eukaryota</taxon>
        <taxon>Metazoa</taxon>
        <taxon>Chordata</taxon>
        <taxon>Craniata</taxon>
        <taxon>Vertebrata</taxon>
        <taxon>Euteleostomi</taxon>
        <taxon>Actinopterygii</taxon>
        <taxon>Neopterygii</taxon>
        <taxon>Teleostei</taxon>
        <taxon>Neoteleostei</taxon>
        <taxon>Acanthomorphata</taxon>
        <taxon>Anabantaria</taxon>
        <taxon>Anabantiformes</taxon>
        <taxon>Anabantoidei</taxon>
        <taxon>Anabantidae</taxon>
        <taxon>Anabas</taxon>
    </lineage>
</organism>
<feature type="signal peptide" evidence="17">
    <location>
        <begin position="1"/>
        <end position="25"/>
    </location>
</feature>
<dbReference type="InterPro" id="IPR008266">
    <property type="entry name" value="Tyr_kinase_AS"/>
</dbReference>
<evidence type="ECO:0000256" key="6">
    <source>
        <dbReference type="ARBA" id="ARBA00022692"/>
    </source>
</evidence>
<dbReference type="SUPFAM" id="SSF56112">
    <property type="entry name" value="Protein kinase-like (PK-like)"/>
    <property type="match status" value="1"/>
</dbReference>
<dbReference type="EC" id="2.7.11.1" evidence="2"/>
<evidence type="ECO:0000256" key="9">
    <source>
        <dbReference type="ARBA" id="ARBA00022840"/>
    </source>
</evidence>
<dbReference type="GO" id="GO:0005737">
    <property type="term" value="C:cytoplasm"/>
    <property type="evidence" value="ECO:0007669"/>
    <property type="project" value="UniProtKB-ARBA"/>
</dbReference>
<evidence type="ECO:0000256" key="16">
    <source>
        <dbReference type="SAM" id="Phobius"/>
    </source>
</evidence>
<comment type="subcellular location">
    <subcellularLocation>
        <location evidence="1">Membrane</location>
    </subcellularLocation>
</comment>
<keyword evidence="6 16" id="KW-0812">Transmembrane</keyword>
<dbReference type="PROSITE" id="PS50011">
    <property type="entry name" value="PROTEIN_KINASE_DOM"/>
    <property type="match status" value="1"/>
</dbReference>